<keyword evidence="3" id="KW-0732">Signal</keyword>
<evidence type="ECO:0000256" key="1">
    <source>
        <dbReference type="ARBA" id="ARBA00022737"/>
    </source>
</evidence>
<dbReference type="InterPro" id="IPR031778">
    <property type="entry name" value="Sortilin_N"/>
</dbReference>
<dbReference type="PANTHER" id="PTHR43739:SF5">
    <property type="entry name" value="EXO-ALPHA-SIALIDASE"/>
    <property type="match status" value="1"/>
</dbReference>
<dbReference type="AlphaFoldDB" id="A0A2D0N0L2"/>
<dbReference type="InterPro" id="IPR052025">
    <property type="entry name" value="Xyloglucanase_GH74"/>
</dbReference>
<dbReference type="OrthoDB" id="9757809at2"/>
<feature type="chain" id="PRO_5012135445" evidence="3">
    <location>
        <begin position="24"/>
        <end position="1054"/>
    </location>
</feature>
<evidence type="ECO:0000259" key="4">
    <source>
        <dbReference type="Pfam" id="PF15902"/>
    </source>
</evidence>
<dbReference type="SUPFAM" id="SSF110296">
    <property type="entry name" value="Oligoxyloglucan reducing end-specific cellobiohydrolase"/>
    <property type="match status" value="2"/>
</dbReference>
<evidence type="ECO:0000313" key="6">
    <source>
        <dbReference type="Proteomes" id="UP000223913"/>
    </source>
</evidence>
<dbReference type="PANTHER" id="PTHR43739">
    <property type="entry name" value="XYLOGLUCANASE (EUROFUNG)"/>
    <property type="match status" value="1"/>
</dbReference>
<keyword evidence="1" id="KW-0677">Repeat</keyword>
<accession>A0A2D0N0L2</accession>
<dbReference type="GO" id="GO:0016787">
    <property type="term" value="F:hydrolase activity"/>
    <property type="evidence" value="ECO:0007669"/>
    <property type="project" value="UniProtKB-KW"/>
</dbReference>
<protein>
    <submittedName>
        <fullName evidence="5">Glycosyl hydrolase</fullName>
    </submittedName>
</protein>
<dbReference type="Gene3D" id="2.130.10.10">
    <property type="entry name" value="YVTN repeat-like/Quinoprotein amine dehydrogenase"/>
    <property type="match status" value="4"/>
</dbReference>
<feature type="region of interest" description="Disordered" evidence="2">
    <location>
        <begin position="752"/>
        <end position="776"/>
    </location>
</feature>
<evidence type="ECO:0000313" key="5">
    <source>
        <dbReference type="EMBL" id="PHN02092.1"/>
    </source>
</evidence>
<organism evidence="5 6">
    <name type="scientific">Flavilitoribacter nigricans (strain ATCC 23147 / DSM 23189 / NBRC 102662 / NCIMB 1420 / SS-2)</name>
    <name type="common">Lewinella nigricans</name>
    <dbReference type="NCBI Taxonomy" id="1122177"/>
    <lineage>
        <taxon>Bacteria</taxon>
        <taxon>Pseudomonadati</taxon>
        <taxon>Bacteroidota</taxon>
        <taxon>Saprospiria</taxon>
        <taxon>Saprospirales</taxon>
        <taxon>Lewinellaceae</taxon>
        <taxon>Flavilitoribacter</taxon>
    </lineage>
</organism>
<feature type="region of interest" description="Disordered" evidence="2">
    <location>
        <begin position="813"/>
        <end position="834"/>
    </location>
</feature>
<sequence length="1054" mass="116742">MRHIFLSLLMLGLLVSVSGQRNAQPDTENSLSDYFQPVKWRNIGPFRGGRSVGSSGVVGDPLTVYMGTTGGGLWKTEDAGQHWANISDGYFQTGSVGAVAVSESDPRIVYVGMGEHAVRGVMTSYGDGVYKSYDAGKSWTKMGLELTRQIAGIAIHPQDPNIVYVAAQGALNGPNEERGVYKSEDGGKSWKKVLYVDARTGCADISMDMHNPQVLYAVMWEHQRLPWKVISGGPGSGLYKSTDGGENWEQIENGLPEELGKMSVSVSRANPEKVYALVESDTEKEQGGLFASEDGGASWSRVSKDHRLVQRAWYYIEVFADPQNEHIVYVLNAPALKSIDGGKSWTTLGGTHGDYHDLWIDPDNNKHLVISNDGGAAISFNQGNSWSTQDNMPTAQFYRVNVDNRFPYRIYGGQQDNSSVVIASRTTNSYGISERDWNISAGGESAFLAFDPDNPRYVLGGSYQGAIEALDNQVGDGTRIMSSPIQYLAMDPKDMKYRFNWNAPIIWSQHEPNTFYHGGNILLKTQDLGNSWQEVSPDLTRNEIEKQGKGGGPYTNEGAGGENYGTLSYVVESPHQAGVIWAGSDDGLVSLTLDNGAHWDNVTPRGLQECLINAIEVSPHDPGTAYIATTRYKFNDFAPGLYKTTNYGESWTKISDGIPDGAYTRVVREDQSRKDLLYAGTELGLYISYNGGRNWTPFQLNLPIVPITDLIQRHDDLIAATQGRSFWVLDNLDPIRQYNASREGVVLYQPEPSYRVGGGSEMDSNGGDGKSDQGGVNPPTGVVIYYQLPDLADSSRVELIIRDAAGDLVRKFSTQKDPDYQGYPGSPAPDPTLSKKAGLNRFVWNMRYPTLQDAPQAYIEGSYRGHKAIPGSYSLELRVDDNTESTSFEILSNPNIEVDDALYQQQHEILQATAKAVNEMHTMVNELGDMKQQIKDVTDRLESKEAYQELVKRGRDLVDKITTWDGEIIQRKSRSYDDVINFPNKLSAEYLFLRGQIDDQIPIVTRPVLERLQVLDDRWAALKSEALQLKDTEVKAYNQALLDAGLGPIIMWKR</sequence>
<evidence type="ECO:0000256" key="2">
    <source>
        <dbReference type="SAM" id="MobiDB-lite"/>
    </source>
</evidence>
<name>A0A2D0N0L2_FLAN2</name>
<comment type="caution">
    <text evidence="5">The sequence shown here is derived from an EMBL/GenBank/DDBJ whole genome shotgun (WGS) entry which is preliminary data.</text>
</comment>
<dbReference type="Proteomes" id="UP000223913">
    <property type="component" value="Unassembled WGS sequence"/>
</dbReference>
<dbReference type="RefSeq" id="WP_099154585.1">
    <property type="nucleotide sequence ID" value="NZ_PDUD01000045.1"/>
</dbReference>
<keyword evidence="5" id="KW-0378">Hydrolase</keyword>
<keyword evidence="6" id="KW-1185">Reference proteome</keyword>
<dbReference type="InterPro" id="IPR015943">
    <property type="entry name" value="WD40/YVTN_repeat-like_dom_sf"/>
</dbReference>
<dbReference type="Pfam" id="PF15902">
    <property type="entry name" value="Sortilin-Vps10"/>
    <property type="match status" value="1"/>
</dbReference>
<dbReference type="EMBL" id="PDUD01000045">
    <property type="protein sequence ID" value="PHN02092.1"/>
    <property type="molecule type" value="Genomic_DNA"/>
</dbReference>
<gene>
    <name evidence="5" type="ORF">CRP01_34235</name>
</gene>
<proteinExistence type="predicted"/>
<feature type="signal peptide" evidence="3">
    <location>
        <begin position="1"/>
        <end position="23"/>
    </location>
</feature>
<dbReference type="CDD" id="cd15482">
    <property type="entry name" value="Sialidase_non-viral"/>
    <property type="match status" value="2"/>
</dbReference>
<reference evidence="5 6" key="1">
    <citation type="submission" date="2017-10" db="EMBL/GenBank/DDBJ databases">
        <title>The draft genome sequence of Lewinella nigricans NBRC 102662.</title>
        <authorList>
            <person name="Wang K."/>
        </authorList>
    </citation>
    <scope>NUCLEOTIDE SEQUENCE [LARGE SCALE GENOMIC DNA]</scope>
    <source>
        <strain evidence="5 6">NBRC 102662</strain>
    </source>
</reference>
<evidence type="ECO:0000256" key="3">
    <source>
        <dbReference type="SAM" id="SignalP"/>
    </source>
</evidence>
<feature type="domain" description="Sortilin N-terminal" evidence="4">
    <location>
        <begin position="129"/>
        <end position="255"/>
    </location>
</feature>
<dbReference type="GO" id="GO:0010411">
    <property type="term" value="P:xyloglucan metabolic process"/>
    <property type="evidence" value="ECO:0007669"/>
    <property type="project" value="TreeGrafter"/>
</dbReference>